<dbReference type="NCBIfam" id="NF004123">
    <property type="entry name" value="PRK05610.1"/>
    <property type="match status" value="1"/>
</dbReference>
<dbReference type="InterPro" id="IPR019979">
    <property type="entry name" value="Ribosomal_uS17_CS"/>
</dbReference>
<comment type="caution">
    <text evidence="8">The sequence shown here is derived from an EMBL/GenBank/DDBJ whole genome shotgun (WGS) entry which is preliminary data.</text>
</comment>
<evidence type="ECO:0000256" key="5">
    <source>
        <dbReference type="ARBA" id="ARBA00023274"/>
    </source>
</evidence>
<evidence type="ECO:0000313" key="9">
    <source>
        <dbReference type="Proteomes" id="UP000076964"/>
    </source>
</evidence>
<comment type="function">
    <text evidence="6">One of the primary rRNA binding proteins, it binds specifically to the 5'-end of 16S ribosomal RNA.</text>
</comment>
<dbReference type="GO" id="GO:0019843">
    <property type="term" value="F:rRNA binding"/>
    <property type="evidence" value="ECO:0007669"/>
    <property type="project" value="UniProtKB-UniRule"/>
</dbReference>
<evidence type="ECO:0000256" key="3">
    <source>
        <dbReference type="ARBA" id="ARBA00022884"/>
    </source>
</evidence>
<dbReference type="Proteomes" id="UP000076964">
    <property type="component" value="Unassembled WGS sequence"/>
</dbReference>
<dbReference type="GO" id="GO:0003735">
    <property type="term" value="F:structural constituent of ribosome"/>
    <property type="evidence" value="ECO:0007669"/>
    <property type="project" value="UniProtKB-UniRule"/>
</dbReference>
<organism evidence="8 9">
    <name type="scientific">Thermodesulfatator autotrophicus</name>
    <dbReference type="NCBI Taxonomy" id="1795632"/>
    <lineage>
        <taxon>Bacteria</taxon>
        <taxon>Pseudomonadati</taxon>
        <taxon>Thermodesulfobacteriota</taxon>
        <taxon>Thermodesulfobacteria</taxon>
        <taxon>Thermodesulfobacteriales</taxon>
        <taxon>Thermodesulfatatoraceae</taxon>
        <taxon>Thermodesulfatator</taxon>
    </lineage>
</organism>
<evidence type="ECO:0000256" key="7">
    <source>
        <dbReference type="RuleBase" id="RU003872"/>
    </source>
</evidence>
<dbReference type="NCBIfam" id="TIGR03635">
    <property type="entry name" value="uS17_bact"/>
    <property type="match status" value="1"/>
</dbReference>
<dbReference type="Gene3D" id="2.40.50.140">
    <property type="entry name" value="Nucleic acid-binding proteins"/>
    <property type="match status" value="1"/>
</dbReference>
<dbReference type="PROSITE" id="PS00056">
    <property type="entry name" value="RIBOSOMAL_S17"/>
    <property type="match status" value="1"/>
</dbReference>
<dbReference type="RefSeq" id="WP_068542754.1">
    <property type="nucleotide sequence ID" value="NZ_LSFI01000036.1"/>
</dbReference>
<keyword evidence="3 6" id="KW-0694">RNA-binding</keyword>
<dbReference type="PRINTS" id="PR00973">
    <property type="entry name" value="RIBOSOMALS17"/>
</dbReference>
<dbReference type="OrthoDB" id="9811714at2"/>
<comment type="similarity">
    <text evidence="1 6 7">Belongs to the universal ribosomal protein uS17 family.</text>
</comment>
<reference evidence="8 9" key="1">
    <citation type="submission" date="2016-02" db="EMBL/GenBank/DDBJ databases">
        <title>Draft genome sequence of Thermodesulfatator sp. S606.</title>
        <authorList>
            <person name="Lai Q."/>
            <person name="Cao J."/>
            <person name="Dupont S."/>
            <person name="Shao Z."/>
            <person name="Jebbar M."/>
            <person name="Alain K."/>
        </authorList>
    </citation>
    <scope>NUCLEOTIDE SEQUENCE [LARGE SCALE GENOMIC DNA]</scope>
    <source>
        <strain evidence="8 9">S606</strain>
    </source>
</reference>
<dbReference type="SUPFAM" id="SSF50249">
    <property type="entry name" value="Nucleic acid-binding proteins"/>
    <property type="match status" value="1"/>
</dbReference>
<comment type="subunit">
    <text evidence="6">Part of the 30S ribosomal subunit.</text>
</comment>
<dbReference type="AlphaFoldDB" id="A0A177E5J1"/>
<proteinExistence type="inferred from homology"/>
<keyword evidence="5 6" id="KW-0687">Ribonucleoprotein</keyword>
<dbReference type="InterPro" id="IPR019984">
    <property type="entry name" value="Ribosomal_uS17_bact/chlr"/>
</dbReference>
<name>A0A177E5J1_9BACT</name>
<dbReference type="EMBL" id="LSFI01000036">
    <property type="protein sequence ID" value="OAG27233.1"/>
    <property type="molecule type" value="Genomic_DNA"/>
</dbReference>
<dbReference type="PANTHER" id="PTHR10744:SF1">
    <property type="entry name" value="SMALL RIBOSOMAL SUBUNIT PROTEIN US17M"/>
    <property type="match status" value="1"/>
</dbReference>
<protein>
    <recommendedName>
        <fullName evidence="6">Small ribosomal subunit protein uS17</fullName>
    </recommendedName>
</protein>
<dbReference type="HAMAP" id="MF_01345_B">
    <property type="entry name" value="Ribosomal_uS17_B"/>
    <property type="match status" value="1"/>
</dbReference>
<gene>
    <name evidence="6" type="primary">rpsQ</name>
    <name evidence="8" type="ORF">TH606_08105</name>
</gene>
<dbReference type="Pfam" id="PF00366">
    <property type="entry name" value="Ribosomal_S17"/>
    <property type="match status" value="1"/>
</dbReference>
<dbReference type="STRING" id="1795632.TH606_08105"/>
<dbReference type="PANTHER" id="PTHR10744">
    <property type="entry name" value="40S RIBOSOMAL PROTEIN S11 FAMILY MEMBER"/>
    <property type="match status" value="1"/>
</dbReference>
<accession>A0A177E5J1</accession>
<dbReference type="InterPro" id="IPR012340">
    <property type="entry name" value="NA-bd_OB-fold"/>
</dbReference>
<dbReference type="GO" id="GO:0022627">
    <property type="term" value="C:cytosolic small ribosomal subunit"/>
    <property type="evidence" value="ECO:0007669"/>
    <property type="project" value="UniProtKB-UniRule"/>
</dbReference>
<keyword evidence="9" id="KW-1185">Reference proteome</keyword>
<evidence type="ECO:0000313" key="8">
    <source>
        <dbReference type="EMBL" id="OAG27233.1"/>
    </source>
</evidence>
<keyword evidence="4 6" id="KW-0689">Ribosomal protein</keyword>
<evidence type="ECO:0000256" key="1">
    <source>
        <dbReference type="ARBA" id="ARBA00010254"/>
    </source>
</evidence>
<evidence type="ECO:0000256" key="6">
    <source>
        <dbReference type="HAMAP-Rule" id="MF_01345"/>
    </source>
</evidence>
<dbReference type="InterPro" id="IPR000266">
    <property type="entry name" value="Ribosomal_uS17"/>
</dbReference>
<evidence type="ECO:0000256" key="4">
    <source>
        <dbReference type="ARBA" id="ARBA00022980"/>
    </source>
</evidence>
<dbReference type="CDD" id="cd00364">
    <property type="entry name" value="Ribosomal_uS17"/>
    <property type="match status" value="1"/>
</dbReference>
<sequence length="101" mass="11936">MAEKAKKGIKQFIGIVVSDKMDKTVVVAVERLKMHPLYKKYIKRRKKFMAHDEENTCRVGDKVLIEETRPLSRHKRWRVKSIIERAKVLDKTSEEKAQEEV</sequence>
<evidence type="ECO:0000256" key="2">
    <source>
        <dbReference type="ARBA" id="ARBA00022730"/>
    </source>
</evidence>
<dbReference type="GO" id="GO:0006412">
    <property type="term" value="P:translation"/>
    <property type="evidence" value="ECO:0007669"/>
    <property type="project" value="UniProtKB-UniRule"/>
</dbReference>
<keyword evidence="2 6" id="KW-0699">rRNA-binding</keyword>